<gene>
    <name evidence="1" type="ORF">AB6A40_007945</name>
</gene>
<dbReference type="Proteomes" id="UP001608902">
    <property type="component" value="Unassembled WGS sequence"/>
</dbReference>
<sequence length="234" mass="27528">LQLNKESKAVGLKINISKTKYMRSDEGTHTPIQLDGEVIEEVNSFTYLVQVLNMHHRMNEEISRGCMVGWVRACAFSSIKEVLEKLSKPEDRALLFSTTVVPSILDESETWSLTKSEEHQLVVTEKATERRMLKITKLDHVRNEDIRQRTKVVDAVLESRKSKIRWAGHVARLKDDRWTRKASDWYSRSHERTMGRSSRRWNDLMRSRFGPMWRRMAQDRTKWKAAVDWQLLSN</sequence>
<evidence type="ECO:0000313" key="2">
    <source>
        <dbReference type="Proteomes" id="UP001608902"/>
    </source>
</evidence>
<keyword evidence="2" id="KW-1185">Reference proteome</keyword>
<dbReference type="PANTHER" id="PTHR47027">
    <property type="entry name" value="REVERSE TRANSCRIPTASE DOMAIN-CONTAINING PROTEIN"/>
    <property type="match status" value="1"/>
</dbReference>
<evidence type="ECO:0000313" key="1">
    <source>
        <dbReference type="EMBL" id="MFH4981236.1"/>
    </source>
</evidence>
<organism evidence="1 2">
    <name type="scientific">Gnathostoma spinigerum</name>
    <dbReference type="NCBI Taxonomy" id="75299"/>
    <lineage>
        <taxon>Eukaryota</taxon>
        <taxon>Metazoa</taxon>
        <taxon>Ecdysozoa</taxon>
        <taxon>Nematoda</taxon>
        <taxon>Chromadorea</taxon>
        <taxon>Rhabditida</taxon>
        <taxon>Spirurina</taxon>
        <taxon>Gnathostomatomorpha</taxon>
        <taxon>Gnathostomatoidea</taxon>
        <taxon>Gnathostomatidae</taxon>
        <taxon>Gnathostoma</taxon>
    </lineage>
</organism>
<dbReference type="PANTHER" id="PTHR47027:SF20">
    <property type="entry name" value="REVERSE TRANSCRIPTASE-LIKE PROTEIN WITH RNA-DIRECTED DNA POLYMERASE DOMAIN"/>
    <property type="match status" value="1"/>
</dbReference>
<dbReference type="EMBL" id="JBGFUD010006837">
    <property type="protein sequence ID" value="MFH4981236.1"/>
    <property type="molecule type" value="Genomic_DNA"/>
</dbReference>
<proteinExistence type="predicted"/>
<comment type="caution">
    <text evidence="1">The sequence shown here is derived from an EMBL/GenBank/DDBJ whole genome shotgun (WGS) entry which is preliminary data.</text>
</comment>
<reference evidence="1 2" key="1">
    <citation type="submission" date="2024-08" db="EMBL/GenBank/DDBJ databases">
        <title>Gnathostoma spinigerum genome.</title>
        <authorList>
            <person name="Gonzalez-Bertolin B."/>
            <person name="Monzon S."/>
            <person name="Zaballos A."/>
            <person name="Jimenez P."/>
            <person name="Dekumyoy P."/>
            <person name="Varona S."/>
            <person name="Cuesta I."/>
            <person name="Sumanam S."/>
            <person name="Adisakwattana P."/>
            <person name="Gasser R.B."/>
            <person name="Hernandez-Gonzalez A."/>
            <person name="Young N.D."/>
            <person name="Perteguer M.J."/>
        </authorList>
    </citation>
    <scope>NUCLEOTIDE SEQUENCE [LARGE SCALE GENOMIC DNA]</scope>
    <source>
        <strain evidence="1">AL3</strain>
        <tissue evidence="1">Liver</tissue>
    </source>
</reference>
<name>A0ABD6EUV5_9BILA</name>
<protein>
    <recommendedName>
        <fullName evidence="3">Endonuclease-reverse transcriptase</fullName>
    </recommendedName>
</protein>
<evidence type="ECO:0008006" key="3">
    <source>
        <dbReference type="Google" id="ProtNLM"/>
    </source>
</evidence>
<accession>A0ABD6EUV5</accession>
<feature type="non-terminal residue" evidence="1">
    <location>
        <position position="1"/>
    </location>
</feature>
<dbReference type="AlphaFoldDB" id="A0ABD6EUV5"/>